<name>A0ABM3WT77_ERIEU</name>
<organism evidence="2 3">
    <name type="scientific">Erinaceus europaeus</name>
    <name type="common">Western European hedgehog</name>
    <dbReference type="NCBI Taxonomy" id="9365"/>
    <lineage>
        <taxon>Eukaryota</taxon>
        <taxon>Metazoa</taxon>
        <taxon>Chordata</taxon>
        <taxon>Craniata</taxon>
        <taxon>Vertebrata</taxon>
        <taxon>Euteleostomi</taxon>
        <taxon>Mammalia</taxon>
        <taxon>Eutheria</taxon>
        <taxon>Laurasiatheria</taxon>
        <taxon>Eulipotyphla</taxon>
        <taxon>Erinaceidae</taxon>
        <taxon>Erinaceinae</taxon>
        <taxon>Erinaceus</taxon>
    </lineage>
</organism>
<dbReference type="Proteomes" id="UP001652624">
    <property type="component" value="Chromosome 2"/>
</dbReference>
<feature type="region of interest" description="Disordered" evidence="1">
    <location>
        <begin position="238"/>
        <end position="298"/>
    </location>
</feature>
<sequence length="318" mass="34231">MHKASPDPNKGALQGMTQGCLSLIVQCPPTNTLAPTSPHFLDNFLDELEKSDTFTLSADQVKSNTLEDITLEIKEEPSFLLPLLPASVPAKPPSSLLPFSSSGETSAATQISEATPHQDTRKIIQSKFTDLTKMERGLTNSIKVPEILGDKFVTSAHTSVGPLPQTLPVIGEEDEEIYEGVLSGNLRGPESLSLDGLWCSHDGSEVAPSLHIEEEDEERKPDDLNYLVANLSEPKILKEDSNAAKSSNEPSSFSSGDPESTPLLSCLLSSPPFHSPLASVSDLVTAPPQPTQPYSLPLLPKYSYQQEISSTKLKVTAS</sequence>
<protein>
    <submittedName>
        <fullName evidence="3">Uncharacterized protein LOC132536176</fullName>
    </submittedName>
</protein>
<dbReference type="RefSeq" id="XP_060039775.1">
    <property type="nucleotide sequence ID" value="XM_060183792.1"/>
</dbReference>
<accession>A0ABM3WT77</accession>
<evidence type="ECO:0000256" key="1">
    <source>
        <dbReference type="SAM" id="MobiDB-lite"/>
    </source>
</evidence>
<reference evidence="2" key="1">
    <citation type="submission" date="2025-05" db="UniProtKB">
        <authorList>
            <consortium name="RefSeq"/>
        </authorList>
    </citation>
    <scope>NUCLEOTIDE SEQUENCE [LARGE SCALE GENOMIC DNA]</scope>
</reference>
<dbReference type="GeneID" id="132536176"/>
<feature type="compositionally biased region" description="Low complexity" evidence="1">
    <location>
        <begin position="258"/>
        <end position="277"/>
    </location>
</feature>
<evidence type="ECO:0000313" key="3">
    <source>
        <dbReference type="RefSeq" id="XP_060039775.1"/>
    </source>
</evidence>
<evidence type="ECO:0000313" key="2">
    <source>
        <dbReference type="Proteomes" id="UP001652624"/>
    </source>
</evidence>
<feature type="compositionally biased region" description="Polar residues" evidence="1">
    <location>
        <begin position="243"/>
        <end position="257"/>
    </location>
</feature>
<gene>
    <name evidence="3" type="primary">LOC132536176</name>
</gene>
<keyword evidence="2" id="KW-1185">Reference proteome</keyword>
<proteinExistence type="predicted"/>
<reference evidence="3" key="2">
    <citation type="submission" date="2025-08" db="UniProtKB">
        <authorList>
            <consortium name="RefSeq"/>
        </authorList>
    </citation>
    <scope>IDENTIFICATION</scope>
</reference>